<feature type="region of interest" description="Disordered" evidence="1">
    <location>
        <begin position="1"/>
        <end position="28"/>
    </location>
</feature>
<reference evidence="2" key="1">
    <citation type="submission" date="2018-02" db="EMBL/GenBank/DDBJ databases">
        <title>Rhizophora mucronata_Transcriptome.</title>
        <authorList>
            <person name="Meera S.P."/>
            <person name="Sreeshan A."/>
            <person name="Augustine A."/>
        </authorList>
    </citation>
    <scope>NUCLEOTIDE SEQUENCE</scope>
    <source>
        <tissue evidence="2">Leaf</tissue>
    </source>
</reference>
<organism evidence="2">
    <name type="scientific">Rhizophora mucronata</name>
    <name type="common">Asiatic mangrove</name>
    <dbReference type="NCBI Taxonomy" id="61149"/>
    <lineage>
        <taxon>Eukaryota</taxon>
        <taxon>Viridiplantae</taxon>
        <taxon>Streptophyta</taxon>
        <taxon>Embryophyta</taxon>
        <taxon>Tracheophyta</taxon>
        <taxon>Spermatophyta</taxon>
        <taxon>Magnoliopsida</taxon>
        <taxon>eudicotyledons</taxon>
        <taxon>Gunneridae</taxon>
        <taxon>Pentapetalae</taxon>
        <taxon>rosids</taxon>
        <taxon>fabids</taxon>
        <taxon>Malpighiales</taxon>
        <taxon>Rhizophoraceae</taxon>
        <taxon>Rhizophora</taxon>
    </lineage>
</organism>
<dbReference type="EMBL" id="GGEC01053161">
    <property type="protein sequence ID" value="MBX33645.1"/>
    <property type="molecule type" value="Transcribed_RNA"/>
</dbReference>
<evidence type="ECO:0000256" key="1">
    <source>
        <dbReference type="SAM" id="MobiDB-lite"/>
    </source>
</evidence>
<protein>
    <submittedName>
        <fullName evidence="2">Uncharacterized protein</fullName>
    </submittedName>
</protein>
<evidence type="ECO:0000313" key="2">
    <source>
        <dbReference type="EMBL" id="MBX33645.1"/>
    </source>
</evidence>
<proteinExistence type="predicted"/>
<sequence length="28" mass="3466">MLAKDLKKPRNQIQKERERERDMPQQQA</sequence>
<dbReference type="AlphaFoldDB" id="A0A2P2MTU7"/>
<name>A0A2P2MTU7_RHIMU</name>
<accession>A0A2P2MTU7</accession>